<dbReference type="AlphaFoldDB" id="A0AAV9Z0K3"/>
<reference evidence="2 3" key="1">
    <citation type="journal article" date="2024" name="J Genomics">
        <title>Draft genome sequencing and assembly of Favolaschia claudopus CIRM-BRFM 2984 isolated from oak limbs.</title>
        <authorList>
            <person name="Navarro D."/>
            <person name="Drula E."/>
            <person name="Chaduli D."/>
            <person name="Cazenave R."/>
            <person name="Ahrendt S."/>
            <person name="Wang J."/>
            <person name="Lipzen A."/>
            <person name="Daum C."/>
            <person name="Barry K."/>
            <person name="Grigoriev I.V."/>
            <person name="Favel A."/>
            <person name="Rosso M.N."/>
            <person name="Martin F."/>
        </authorList>
    </citation>
    <scope>NUCLEOTIDE SEQUENCE [LARGE SCALE GENOMIC DNA]</scope>
    <source>
        <strain evidence="2 3">CIRM-BRFM 2984</strain>
    </source>
</reference>
<name>A0AAV9Z0K3_9AGAR</name>
<comment type="caution">
    <text evidence="2">The sequence shown here is derived from an EMBL/GenBank/DDBJ whole genome shotgun (WGS) entry which is preliminary data.</text>
</comment>
<gene>
    <name evidence="2" type="ORF">R3P38DRAFT_3245340</name>
</gene>
<dbReference type="EMBL" id="JAWWNJ010000255">
    <property type="protein sequence ID" value="KAK6966815.1"/>
    <property type="molecule type" value="Genomic_DNA"/>
</dbReference>
<evidence type="ECO:0000256" key="1">
    <source>
        <dbReference type="SAM" id="MobiDB-lite"/>
    </source>
</evidence>
<organism evidence="2 3">
    <name type="scientific">Favolaschia claudopus</name>
    <dbReference type="NCBI Taxonomy" id="2862362"/>
    <lineage>
        <taxon>Eukaryota</taxon>
        <taxon>Fungi</taxon>
        <taxon>Dikarya</taxon>
        <taxon>Basidiomycota</taxon>
        <taxon>Agaricomycotina</taxon>
        <taxon>Agaricomycetes</taxon>
        <taxon>Agaricomycetidae</taxon>
        <taxon>Agaricales</taxon>
        <taxon>Marasmiineae</taxon>
        <taxon>Mycenaceae</taxon>
        <taxon>Favolaschia</taxon>
    </lineage>
</organism>
<keyword evidence="3" id="KW-1185">Reference proteome</keyword>
<accession>A0AAV9Z0K3</accession>
<sequence>MDSLKRTADDAGDNPPSKRVRRDAAENNDHLGPKGITRDREEGVNVHQEPESDSMDTSEAENPGDNNSTNVLVLYQRRRHQQRLARMAAVAEMMDAQ</sequence>
<evidence type="ECO:0000313" key="3">
    <source>
        <dbReference type="Proteomes" id="UP001362999"/>
    </source>
</evidence>
<protein>
    <submittedName>
        <fullName evidence="2">Uncharacterized protein</fullName>
    </submittedName>
</protein>
<feature type="compositionally biased region" description="Basic and acidic residues" evidence="1">
    <location>
        <begin position="22"/>
        <end position="50"/>
    </location>
</feature>
<feature type="region of interest" description="Disordered" evidence="1">
    <location>
        <begin position="1"/>
        <end position="70"/>
    </location>
</feature>
<evidence type="ECO:0000313" key="2">
    <source>
        <dbReference type="EMBL" id="KAK6966815.1"/>
    </source>
</evidence>
<proteinExistence type="predicted"/>
<dbReference type="Proteomes" id="UP001362999">
    <property type="component" value="Unassembled WGS sequence"/>
</dbReference>